<feature type="region of interest" description="Disordered" evidence="1">
    <location>
        <begin position="43"/>
        <end position="66"/>
    </location>
</feature>
<gene>
    <name evidence="2" type="ORF">CB5_LOCUS16755</name>
</gene>
<reference evidence="2" key="1">
    <citation type="submission" date="2020-07" db="EMBL/GenBank/DDBJ databases">
        <authorList>
            <person name="Lin J."/>
        </authorList>
    </citation>
    <scope>NUCLEOTIDE SEQUENCE</scope>
</reference>
<organism evidence="2">
    <name type="scientific">Ananas comosus var. bracteatus</name>
    <name type="common">red pineapple</name>
    <dbReference type="NCBI Taxonomy" id="296719"/>
    <lineage>
        <taxon>Eukaryota</taxon>
        <taxon>Viridiplantae</taxon>
        <taxon>Streptophyta</taxon>
        <taxon>Embryophyta</taxon>
        <taxon>Tracheophyta</taxon>
        <taxon>Spermatophyta</taxon>
        <taxon>Magnoliopsida</taxon>
        <taxon>Liliopsida</taxon>
        <taxon>Poales</taxon>
        <taxon>Bromeliaceae</taxon>
        <taxon>Bromelioideae</taxon>
        <taxon>Ananas</taxon>
    </lineage>
</organism>
<evidence type="ECO:0000256" key="1">
    <source>
        <dbReference type="SAM" id="MobiDB-lite"/>
    </source>
</evidence>
<dbReference type="AlphaFoldDB" id="A0A6V7PRN9"/>
<dbReference type="EMBL" id="LR862151">
    <property type="protein sequence ID" value="CAD1833544.1"/>
    <property type="molecule type" value="Genomic_DNA"/>
</dbReference>
<evidence type="ECO:0000313" key="2">
    <source>
        <dbReference type="EMBL" id="CAD1833544.1"/>
    </source>
</evidence>
<sequence>MSWAFRQTVGGREQTRSSGFNSSPFRNIYSKYLNSTTSHPSTIVDDVPSLPSERSMRTQKSGWSTKSELTRYGRRRYINWMQPARREASSQSRTRSDPMCYASLATLMKVERVSVRMISVVSPHEPHLLQLAWSRPLGGEVVEVDDAGDGEPALVVKALGVPGVEEGEDEVWQGAG</sequence>
<name>A0A6V7PRN9_ANACO</name>
<protein>
    <submittedName>
        <fullName evidence="2">Uncharacterized protein</fullName>
    </submittedName>
</protein>
<feature type="region of interest" description="Disordered" evidence="1">
    <location>
        <begin position="1"/>
        <end position="21"/>
    </location>
</feature>
<accession>A0A6V7PRN9</accession>
<proteinExistence type="predicted"/>